<dbReference type="Gene3D" id="3.40.50.620">
    <property type="entry name" value="HUPs"/>
    <property type="match status" value="1"/>
</dbReference>
<dbReference type="OrthoDB" id="5567285at2"/>
<gene>
    <name evidence="3" type="ORF">E4656_09875</name>
</gene>
<organism evidence="3 4">
    <name type="scientific">Natronospirillum operosum</name>
    <dbReference type="NCBI Taxonomy" id="2759953"/>
    <lineage>
        <taxon>Bacteria</taxon>
        <taxon>Pseudomonadati</taxon>
        <taxon>Pseudomonadota</taxon>
        <taxon>Gammaproteobacteria</taxon>
        <taxon>Oceanospirillales</taxon>
        <taxon>Natronospirillaceae</taxon>
        <taxon>Natronospirillum</taxon>
    </lineage>
</organism>
<keyword evidence="4" id="KW-1185">Reference proteome</keyword>
<dbReference type="PANTHER" id="PTHR46268:SF6">
    <property type="entry name" value="UNIVERSAL STRESS PROTEIN UP12"/>
    <property type="match status" value="1"/>
</dbReference>
<dbReference type="Proteomes" id="UP000297475">
    <property type="component" value="Unassembled WGS sequence"/>
</dbReference>
<dbReference type="SUPFAM" id="SSF52402">
    <property type="entry name" value="Adenine nucleotide alpha hydrolases-like"/>
    <property type="match status" value="1"/>
</dbReference>
<comment type="caution">
    <text evidence="3">The sequence shown here is derived from an EMBL/GenBank/DDBJ whole genome shotgun (WGS) entry which is preliminary data.</text>
</comment>
<dbReference type="InterPro" id="IPR006016">
    <property type="entry name" value="UspA"/>
</dbReference>
<sequence length="157" mass="16688">MTATAPKTLLVPVDGSEGAIKALRFAVGLGKATGAAVDMLYAFPRNAYELFGTPAEYATQEHLRYMDPEAFGKLRDDNAKKVFAAMRKALGDDASGIRDQILLEGDPGEAVIKHADAADAPMIIVGSRGISRVRGLLIGSVSQRLAEHAHCPVTVVR</sequence>
<proteinExistence type="inferred from homology"/>
<dbReference type="RefSeq" id="WP_135483061.1">
    <property type="nucleotide sequence ID" value="NZ_SRMF01000003.1"/>
</dbReference>
<dbReference type="EMBL" id="SRMF01000003">
    <property type="protein sequence ID" value="TGG93352.1"/>
    <property type="molecule type" value="Genomic_DNA"/>
</dbReference>
<dbReference type="Pfam" id="PF00582">
    <property type="entry name" value="Usp"/>
    <property type="match status" value="1"/>
</dbReference>
<comment type="similarity">
    <text evidence="1">Belongs to the universal stress protein A family.</text>
</comment>
<name>A0A4Z0WDP7_9GAMM</name>
<feature type="domain" description="UspA" evidence="2">
    <location>
        <begin position="7"/>
        <end position="157"/>
    </location>
</feature>
<dbReference type="PRINTS" id="PR01438">
    <property type="entry name" value="UNVRSLSTRESS"/>
</dbReference>
<evidence type="ECO:0000313" key="3">
    <source>
        <dbReference type="EMBL" id="TGG93352.1"/>
    </source>
</evidence>
<protein>
    <submittedName>
        <fullName evidence="3">Universal stress protein</fullName>
    </submittedName>
</protein>
<evidence type="ECO:0000259" key="2">
    <source>
        <dbReference type="Pfam" id="PF00582"/>
    </source>
</evidence>
<accession>A0A4Z0WDP7</accession>
<dbReference type="InterPro" id="IPR006015">
    <property type="entry name" value="Universal_stress_UspA"/>
</dbReference>
<reference evidence="3 4" key="1">
    <citation type="submission" date="2019-04" db="EMBL/GenBank/DDBJ databases">
        <title>Natronospirillum operosus gen. nov., sp. nov., a haloalkaliphilic satellite isolated from decaying biomass of laboratory culture of cyanobacterium Geitlerinema sp. and proposal of Natronospirillaceae fam. nov. and Saccharospirillaceae fam. nov.</title>
        <authorList>
            <person name="Kevbrin V."/>
            <person name="Boltyanskaya Y."/>
            <person name="Koziaeva V."/>
            <person name="Grouzdev D.S."/>
            <person name="Park M."/>
            <person name="Cho J."/>
        </authorList>
    </citation>
    <scope>NUCLEOTIDE SEQUENCE [LARGE SCALE GENOMIC DNA]</scope>
    <source>
        <strain evidence="3 4">G-116</strain>
    </source>
</reference>
<dbReference type="CDD" id="cd00293">
    <property type="entry name" value="USP-like"/>
    <property type="match status" value="1"/>
</dbReference>
<dbReference type="AlphaFoldDB" id="A0A4Z0WDP7"/>
<evidence type="ECO:0000313" key="4">
    <source>
        <dbReference type="Proteomes" id="UP000297475"/>
    </source>
</evidence>
<dbReference type="PANTHER" id="PTHR46268">
    <property type="entry name" value="STRESS RESPONSE PROTEIN NHAX"/>
    <property type="match status" value="1"/>
</dbReference>
<dbReference type="InterPro" id="IPR014729">
    <property type="entry name" value="Rossmann-like_a/b/a_fold"/>
</dbReference>
<evidence type="ECO:0000256" key="1">
    <source>
        <dbReference type="ARBA" id="ARBA00008791"/>
    </source>
</evidence>